<protein>
    <submittedName>
        <fullName evidence="2">OB-fold domain-containing protein</fullName>
    </submittedName>
</protein>
<dbReference type="AlphaFoldDB" id="A0A6C0U1E9"/>
<evidence type="ECO:0000259" key="1">
    <source>
        <dbReference type="Pfam" id="PF01796"/>
    </source>
</evidence>
<dbReference type="InterPro" id="IPR012340">
    <property type="entry name" value="NA-bd_OB-fold"/>
</dbReference>
<dbReference type="SUPFAM" id="SSF50249">
    <property type="entry name" value="Nucleic acid-binding proteins"/>
    <property type="match status" value="1"/>
</dbReference>
<reference evidence="2 3" key="1">
    <citation type="submission" date="2020-02" db="EMBL/GenBank/DDBJ databases">
        <title>Genome sequencing for Kineobactrum sp. M2.</title>
        <authorList>
            <person name="Park S.-J."/>
        </authorList>
    </citation>
    <scope>NUCLEOTIDE SEQUENCE [LARGE SCALE GENOMIC DNA]</scope>
    <source>
        <strain evidence="2 3">M2</strain>
    </source>
</reference>
<feature type="domain" description="ChsH2 C-terminal OB-fold" evidence="1">
    <location>
        <begin position="85"/>
        <end position="152"/>
    </location>
</feature>
<dbReference type="KEGG" id="kim:G3T16_11490"/>
<keyword evidence="3" id="KW-1185">Reference proteome</keyword>
<evidence type="ECO:0000313" key="3">
    <source>
        <dbReference type="Proteomes" id="UP000477680"/>
    </source>
</evidence>
<dbReference type="EMBL" id="CP048711">
    <property type="protein sequence ID" value="QIB65952.1"/>
    <property type="molecule type" value="Genomic_DNA"/>
</dbReference>
<organism evidence="2 3">
    <name type="scientific">Kineobactrum salinum</name>
    <dbReference type="NCBI Taxonomy" id="2708301"/>
    <lineage>
        <taxon>Bacteria</taxon>
        <taxon>Pseudomonadati</taxon>
        <taxon>Pseudomonadota</taxon>
        <taxon>Gammaproteobacteria</taxon>
        <taxon>Cellvibrionales</taxon>
        <taxon>Halieaceae</taxon>
        <taxon>Kineobactrum</taxon>
    </lineage>
</organism>
<accession>A0A6C0U1E9</accession>
<dbReference type="Proteomes" id="UP000477680">
    <property type="component" value="Chromosome"/>
</dbReference>
<dbReference type="PANTHER" id="PTHR34075:SF5">
    <property type="entry name" value="BLR3430 PROTEIN"/>
    <property type="match status" value="1"/>
</dbReference>
<dbReference type="PANTHER" id="PTHR34075">
    <property type="entry name" value="BLR3430 PROTEIN"/>
    <property type="match status" value="1"/>
</dbReference>
<dbReference type="InterPro" id="IPR052513">
    <property type="entry name" value="Thioester_dehydratase-like"/>
</dbReference>
<dbReference type="RefSeq" id="WP_163495390.1">
    <property type="nucleotide sequence ID" value="NZ_CP048711.1"/>
</dbReference>
<dbReference type="Pfam" id="PF01796">
    <property type="entry name" value="OB_ChsH2_C"/>
    <property type="match status" value="1"/>
</dbReference>
<proteinExistence type="predicted"/>
<gene>
    <name evidence="2" type="ORF">G3T16_11490</name>
</gene>
<dbReference type="InterPro" id="IPR002878">
    <property type="entry name" value="ChsH2_C"/>
</dbReference>
<sequence length="170" mass="19067">MSNSYIPTDGSGPESEDADEVSSLANYYLPAGLPGPLIGPNDLYAPYWNGTRDEKLMIQRNPSTGVYQWPPQWITHDTQSFDIDWVQVEGKGVLYSWTRVWHPVHPILKDSCPYIVVVVELPHAGGIRMLGNLLGDPQQDVEIGAELEAVFEHHNDASQPFTLVQWRKIA</sequence>
<name>A0A6C0U1E9_9GAMM</name>
<evidence type="ECO:0000313" key="2">
    <source>
        <dbReference type="EMBL" id="QIB65952.1"/>
    </source>
</evidence>